<dbReference type="AlphaFoldDB" id="A0A8H6A1V4"/>
<evidence type="ECO:0000313" key="6">
    <source>
        <dbReference type="EMBL" id="KAF5860336.1"/>
    </source>
</evidence>
<protein>
    <submittedName>
        <fullName evidence="6">Uncharacterized protein</fullName>
    </submittedName>
</protein>
<evidence type="ECO:0000313" key="7">
    <source>
        <dbReference type="Proteomes" id="UP000541154"/>
    </source>
</evidence>
<sequence length="500" mass="54556">MSIPEQTTILVIGGGPAGSYAASVLAREGLDTAVLEAEVFPRYHIGESMLPSLRNFLRFIDLEAKFKDQGFTRKNGASFKLNDSTPAAYTDFLAVGGPENYTWNVVRSEADDLMFRHAGESGAQVFDGVKVTSVNFEPDSESVNDGPGRPVSASWSRKDGSNGIIQFRYLIDATGRAGLVSTKYLKNRVVNNALKGVATWGYWEDVEVPGAGTPRENDPYFEAISDGSGWTWAIPLQNNTTSVGVVMSQDLSTSKKRSKSQSSVELYKESLNNTPGIQALLANAKLVSDSKSASDWSYRASSYASPYLRLAGDAGCFIDPFFSSGVHLALNSGLSAAVTICAAERHHCSQTVAANWHSQKVSDAYTRFLMVISATRKQIANQNNPILNDFQEDSFDRAFAIFQPVIQGAVDVPSEKLSQDQIAKIFDFCSRTVYITRPGDTDALAAELGISADIVNRYRAKIMDMKMEFDKSDISDFEMGVFNGLAPRMERGALGLVRVH</sequence>
<dbReference type="InterPro" id="IPR036188">
    <property type="entry name" value="FAD/NAD-bd_sf"/>
</dbReference>
<gene>
    <name evidence="6" type="ORF">ETB97_001696</name>
</gene>
<evidence type="ECO:0000256" key="1">
    <source>
        <dbReference type="ARBA" id="ARBA00005706"/>
    </source>
</evidence>
<keyword evidence="4" id="KW-0560">Oxidoreductase</keyword>
<organism evidence="6 7">
    <name type="scientific">Petromyces alliaceus</name>
    <name type="common">Aspergillus alliaceus</name>
    <dbReference type="NCBI Taxonomy" id="209559"/>
    <lineage>
        <taxon>Eukaryota</taxon>
        <taxon>Fungi</taxon>
        <taxon>Dikarya</taxon>
        <taxon>Ascomycota</taxon>
        <taxon>Pezizomycotina</taxon>
        <taxon>Eurotiomycetes</taxon>
        <taxon>Eurotiomycetidae</taxon>
        <taxon>Eurotiales</taxon>
        <taxon>Aspergillaceae</taxon>
        <taxon>Aspergillus</taxon>
        <taxon>Aspergillus subgen. Circumdati</taxon>
    </lineage>
</organism>
<dbReference type="PANTHER" id="PTHR43747">
    <property type="entry name" value="FAD-BINDING PROTEIN"/>
    <property type="match status" value="1"/>
</dbReference>
<evidence type="ECO:0000256" key="5">
    <source>
        <dbReference type="ARBA" id="ARBA00023033"/>
    </source>
</evidence>
<dbReference type="SUPFAM" id="SSF51905">
    <property type="entry name" value="FAD/NAD(P)-binding domain"/>
    <property type="match status" value="1"/>
</dbReference>
<dbReference type="EMBL" id="SPNV01000133">
    <property type="protein sequence ID" value="KAF5860336.1"/>
    <property type="molecule type" value="Genomic_DNA"/>
</dbReference>
<dbReference type="GO" id="GO:0004497">
    <property type="term" value="F:monooxygenase activity"/>
    <property type="evidence" value="ECO:0007669"/>
    <property type="project" value="UniProtKB-KW"/>
</dbReference>
<keyword evidence="3" id="KW-0274">FAD</keyword>
<keyword evidence="2" id="KW-0285">Flavoprotein</keyword>
<dbReference type="InterPro" id="IPR006905">
    <property type="entry name" value="Flavin_halogenase"/>
</dbReference>
<accession>A0A8H6A1V4</accession>
<dbReference type="InterPro" id="IPR050816">
    <property type="entry name" value="Flavin-dep_Halogenase_NPB"/>
</dbReference>
<keyword evidence="5" id="KW-0503">Monooxygenase</keyword>
<reference evidence="6 7" key="1">
    <citation type="submission" date="2019-04" db="EMBL/GenBank/DDBJ databases">
        <title>Aspergillus burnettii sp. nov., novel species from soil in southeast Queensland.</title>
        <authorList>
            <person name="Gilchrist C.L.M."/>
            <person name="Pitt J.I."/>
            <person name="Lange L."/>
            <person name="Lacey H.J."/>
            <person name="Vuong D."/>
            <person name="Midgley D.J."/>
            <person name="Greenfield P."/>
            <person name="Bradbury M."/>
            <person name="Lacey E."/>
            <person name="Busk P.K."/>
            <person name="Pilgaard B."/>
            <person name="Chooi Y.H."/>
            <person name="Piggott A.M."/>
        </authorList>
    </citation>
    <scope>NUCLEOTIDE SEQUENCE [LARGE SCALE GENOMIC DNA]</scope>
    <source>
        <strain evidence="6 7">FRR 5400</strain>
    </source>
</reference>
<evidence type="ECO:0000256" key="3">
    <source>
        <dbReference type="ARBA" id="ARBA00022827"/>
    </source>
</evidence>
<dbReference type="PANTHER" id="PTHR43747:SF5">
    <property type="entry name" value="FAD-BINDING DOMAIN-CONTAINING PROTEIN"/>
    <property type="match status" value="1"/>
</dbReference>
<name>A0A8H6A1V4_PETAA</name>
<comment type="similarity">
    <text evidence="1">Belongs to the flavin-dependent halogenase family.</text>
</comment>
<evidence type="ECO:0000256" key="4">
    <source>
        <dbReference type="ARBA" id="ARBA00023002"/>
    </source>
</evidence>
<dbReference type="Pfam" id="PF04820">
    <property type="entry name" value="Trp_halogenase"/>
    <property type="match status" value="2"/>
</dbReference>
<comment type="caution">
    <text evidence="6">The sequence shown here is derived from an EMBL/GenBank/DDBJ whole genome shotgun (WGS) entry which is preliminary data.</text>
</comment>
<proteinExistence type="inferred from homology"/>
<dbReference type="Gene3D" id="3.50.50.60">
    <property type="entry name" value="FAD/NAD(P)-binding domain"/>
    <property type="match status" value="1"/>
</dbReference>
<dbReference type="Proteomes" id="UP000541154">
    <property type="component" value="Unassembled WGS sequence"/>
</dbReference>
<evidence type="ECO:0000256" key="2">
    <source>
        <dbReference type="ARBA" id="ARBA00022630"/>
    </source>
</evidence>
<dbReference type="PRINTS" id="PR00420">
    <property type="entry name" value="RNGMNOXGNASE"/>
</dbReference>
<keyword evidence="7" id="KW-1185">Reference proteome</keyword>